<dbReference type="AlphaFoldDB" id="A0A0D2JXR6"/>
<comment type="caution">
    <text evidence="1">The sequence shown here is derived from an EMBL/GenBank/DDBJ whole genome shotgun (WGS) entry which is preliminary data.</text>
</comment>
<organism evidence="1 2">
    <name type="scientific">Dethiosulfatarculus sandiegensis</name>
    <dbReference type="NCBI Taxonomy" id="1429043"/>
    <lineage>
        <taxon>Bacteria</taxon>
        <taxon>Pseudomonadati</taxon>
        <taxon>Thermodesulfobacteriota</taxon>
        <taxon>Desulfarculia</taxon>
        <taxon>Desulfarculales</taxon>
        <taxon>Desulfarculaceae</taxon>
        <taxon>Dethiosulfatarculus</taxon>
    </lineage>
</organism>
<sequence>MARTVAGPAAWGCFPFSGHSEQSTQEKEGQRLFITTCRQMP</sequence>
<keyword evidence="2" id="KW-1185">Reference proteome</keyword>
<protein>
    <submittedName>
        <fullName evidence="1">Uncharacterized protein</fullName>
    </submittedName>
</protein>
<dbReference type="Proteomes" id="UP000032233">
    <property type="component" value="Unassembled WGS sequence"/>
</dbReference>
<accession>A0A0D2JXR6</accession>
<evidence type="ECO:0000313" key="2">
    <source>
        <dbReference type="Proteomes" id="UP000032233"/>
    </source>
</evidence>
<dbReference type="EMBL" id="AZAC01000011">
    <property type="protein sequence ID" value="KIX14365.1"/>
    <property type="molecule type" value="Genomic_DNA"/>
</dbReference>
<gene>
    <name evidence="1" type="ORF">X474_09050</name>
</gene>
<reference evidence="1 2" key="1">
    <citation type="submission" date="2013-11" db="EMBL/GenBank/DDBJ databases">
        <title>Metagenomic analysis of a methanogenic consortium involved in long chain n-alkane degradation.</title>
        <authorList>
            <person name="Davidova I.A."/>
            <person name="Callaghan A.V."/>
            <person name="Wawrik B."/>
            <person name="Pruitt S."/>
            <person name="Marks C."/>
            <person name="Duncan K.E."/>
            <person name="Suflita J.M."/>
        </authorList>
    </citation>
    <scope>NUCLEOTIDE SEQUENCE [LARGE SCALE GENOMIC DNA]</scope>
    <source>
        <strain evidence="1 2">SPR</strain>
    </source>
</reference>
<dbReference type="InParanoid" id="A0A0D2JXR6"/>
<proteinExistence type="predicted"/>
<name>A0A0D2JXR6_9BACT</name>
<evidence type="ECO:0000313" key="1">
    <source>
        <dbReference type="EMBL" id="KIX14365.1"/>
    </source>
</evidence>